<evidence type="ECO:0000313" key="6">
    <source>
        <dbReference type="Proteomes" id="UP000887013"/>
    </source>
</evidence>
<comment type="subcellular location">
    <subcellularLocation>
        <location evidence="1">Nucleus</location>
    </subcellularLocation>
</comment>
<dbReference type="PANTHER" id="PTHR47187:SF1">
    <property type="entry name" value="NFATC2-INTERACTING PROTEIN"/>
    <property type="match status" value="1"/>
</dbReference>
<dbReference type="Gene3D" id="3.10.20.90">
    <property type="entry name" value="Phosphatidylinositol 3-kinase Catalytic Subunit, Chain A, domain 1"/>
    <property type="match status" value="2"/>
</dbReference>
<dbReference type="InterPro" id="IPR052324">
    <property type="entry name" value="NFATC2-Int_DNA_Repair"/>
</dbReference>
<keyword evidence="6" id="KW-1185">Reference proteome</keyword>
<name>A0A8X6NCW7_NEPPI</name>
<dbReference type="InterPro" id="IPR029071">
    <property type="entry name" value="Ubiquitin-like_domsf"/>
</dbReference>
<keyword evidence="2" id="KW-0539">Nucleus</keyword>
<dbReference type="AlphaFoldDB" id="A0A8X6NCW7"/>
<evidence type="ECO:0000256" key="2">
    <source>
        <dbReference type="ARBA" id="ARBA00023242"/>
    </source>
</evidence>
<dbReference type="CDD" id="cd01763">
    <property type="entry name" value="Ubl_SUMO_like"/>
    <property type="match status" value="1"/>
</dbReference>
<protein>
    <submittedName>
        <fullName evidence="5">Rad60-SLD domain-containing protein</fullName>
    </submittedName>
</protein>
<accession>A0A8X6NCW7</accession>
<proteinExistence type="predicted"/>
<feature type="domain" description="Rad60/SUMO-like" evidence="4">
    <location>
        <begin position="265"/>
        <end position="336"/>
    </location>
</feature>
<evidence type="ECO:0000313" key="5">
    <source>
        <dbReference type="EMBL" id="GFT08070.1"/>
    </source>
</evidence>
<evidence type="ECO:0000256" key="1">
    <source>
        <dbReference type="ARBA" id="ARBA00004123"/>
    </source>
</evidence>
<dbReference type="Proteomes" id="UP000887013">
    <property type="component" value="Unassembled WGS sequence"/>
</dbReference>
<reference evidence="5" key="1">
    <citation type="submission" date="2020-08" db="EMBL/GenBank/DDBJ databases">
        <title>Multicomponent nature underlies the extraordinary mechanical properties of spider dragline silk.</title>
        <authorList>
            <person name="Kono N."/>
            <person name="Nakamura H."/>
            <person name="Mori M."/>
            <person name="Yoshida Y."/>
            <person name="Ohtoshi R."/>
            <person name="Malay A.D."/>
            <person name="Moran D.A.P."/>
            <person name="Tomita M."/>
            <person name="Numata K."/>
            <person name="Arakawa K."/>
        </authorList>
    </citation>
    <scope>NUCLEOTIDE SEQUENCE</scope>
</reference>
<gene>
    <name evidence="5" type="primary">AVEN_42094_1</name>
    <name evidence="5" type="ORF">NPIL_187601</name>
</gene>
<dbReference type="PANTHER" id="PTHR47187">
    <property type="entry name" value="NFATC2-INTERACTING PROTEIN"/>
    <property type="match status" value="1"/>
</dbReference>
<sequence>MLKDCSDDDDSSVEEIFSCRADKIMQKQQEEYKEFLKKIEEERSLVKEEQGDIMVKIGEKLQEKQSCKKANIMVKIREKLQKKQSCRKAIAESSSKNASEEVLPLRRTRSQKKQDIEDKRQEIISEVEASPLNLPKQARNRIRKLELKTKRQEKRICELNQRILSACNETSDEDTIFIDSESEQEINLKIRYLGEVTRIDVNKNETFASIVSKLEKSLNLKNSDIVLCVGDKNIDLKETPHSMNIKFWHIIDCFPYKHPEENDKILIKMQSNDSKKRIELYANKLDKFEEIMKNYANVRHLPLKDLIFEFDGEKINSTDTPQDLDMESGICIDVKVIGDSFKPKPSTSIALVDLEKKEPINKIIQVCVLD</sequence>
<evidence type="ECO:0000259" key="4">
    <source>
        <dbReference type="Pfam" id="PF11976"/>
    </source>
</evidence>
<dbReference type="InterPro" id="IPR022617">
    <property type="entry name" value="Rad60/SUMO-like_dom"/>
</dbReference>
<comment type="caution">
    <text evidence="5">The sequence shown here is derived from an EMBL/GenBank/DDBJ whole genome shotgun (WGS) entry which is preliminary data.</text>
</comment>
<dbReference type="OrthoDB" id="442921at2759"/>
<dbReference type="GO" id="GO:0005634">
    <property type="term" value="C:nucleus"/>
    <property type="evidence" value="ECO:0007669"/>
    <property type="project" value="UniProtKB-SubCell"/>
</dbReference>
<dbReference type="GO" id="GO:0045944">
    <property type="term" value="P:positive regulation of transcription by RNA polymerase II"/>
    <property type="evidence" value="ECO:0007669"/>
    <property type="project" value="TreeGrafter"/>
</dbReference>
<dbReference type="EMBL" id="BMAW01103208">
    <property type="protein sequence ID" value="GFT08070.1"/>
    <property type="molecule type" value="Genomic_DNA"/>
</dbReference>
<dbReference type="SUPFAM" id="SSF54236">
    <property type="entry name" value="Ubiquitin-like"/>
    <property type="match status" value="2"/>
</dbReference>
<dbReference type="Pfam" id="PF11976">
    <property type="entry name" value="Rad60-SLD"/>
    <property type="match status" value="1"/>
</dbReference>
<evidence type="ECO:0000256" key="3">
    <source>
        <dbReference type="SAM" id="MobiDB-lite"/>
    </source>
</evidence>
<feature type="region of interest" description="Disordered" evidence="3">
    <location>
        <begin position="97"/>
        <end position="117"/>
    </location>
</feature>
<organism evidence="5 6">
    <name type="scientific">Nephila pilipes</name>
    <name type="common">Giant wood spider</name>
    <name type="synonym">Nephila maculata</name>
    <dbReference type="NCBI Taxonomy" id="299642"/>
    <lineage>
        <taxon>Eukaryota</taxon>
        <taxon>Metazoa</taxon>
        <taxon>Ecdysozoa</taxon>
        <taxon>Arthropoda</taxon>
        <taxon>Chelicerata</taxon>
        <taxon>Arachnida</taxon>
        <taxon>Araneae</taxon>
        <taxon>Araneomorphae</taxon>
        <taxon>Entelegynae</taxon>
        <taxon>Araneoidea</taxon>
        <taxon>Nephilidae</taxon>
        <taxon>Nephila</taxon>
    </lineage>
</organism>